<feature type="domain" description="Transglutaminase-like" evidence="9">
    <location>
        <begin position="260"/>
        <end position="353"/>
    </location>
</feature>
<keyword evidence="3 8" id="KW-0479">Metal-binding</keyword>
<dbReference type="InterPro" id="IPR038765">
    <property type="entry name" value="Papain-like_cys_pep_sf"/>
</dbReference>
<dbReference type="Pfam" id="PF00927">
    <property type="entry name" value="Transglut_C"/>
    <property type="match status" value="1"/>
</dbReference>
<evidence type="ECO:0000256" key="1">
    <source>
        <dbReference type="ARBA" id="ARBA00005968"/>
    </source>
</evidence>
<dbReference type="InterPro" id="IPR036985">
    <property type="entry name" value="Transglutaminase-like_sf"/>
</dbReference>
<comment type="cofactor">
    <cofactor evidence="8">
        <name>Ca(2+)</name>
        <dbReference type="ChEBI" id="CHEBI:29108"/>
    </cofactor>
    <text evidence="8">Binds 1 Ca(2+) ion per subunit.</text>
</comment>
<feature type="active site" evidence="7">
    <location>
        <position position="350"/>
    </location>
</feature>
<dbReference type="SMART" id="SM00460">
    <property type="entry name" value="TGc"/>
    <property type="match status" value="1"/>
</dbReference>
<dbReference type="InterPro" id="IPR023608">
    <property type="entry name" value="Transglutaminase_animal"/>
</dbReference>
<feature type="binding site" evidence="8">
    <location>
        <position position="444"/>
    </location>
    <ligand>
        <name>Ca(2+)</name>
        <dbReference type="ChEBI" id="CHEBI:29108"/>
    </ligand>
</feature>
<dbReference type="FunFam" id="2.60.40.10:FF:002059">
    <property type="entry name" value="Protein-glutamine gamma-glutamyltransferase 2"/>
    <property type="match status" value="1"/>
</dbReference>
<dbReference type="InterPro" id="IPR036238">
    <property type="entry name" value="Transglutaminase_C_sf"/>
</dbReference>
<evidence type="ECO:0000256" key="2">
    <source>
        <dbReference type="ARBA" id="ARBA00022679"/>
    </source>
</evidence>
<organism evidence="10 11">
    <name type="scientific">Neogobius melanostomus</name>
    <name type="common">round goby</name>
    <dbReference type="NCBI Taxonomy" id="47308"/>
    <lineage>
        <taxon>Eukaryota</taxon>
        <taxon>Metazoa</taxon>
        <taxon>Chordata</taxon>
        <taxon>Craniata</taxon>
        <taxon>Vertebrata</taxon>
        <taxon>Euteleostomi</taxon>
        <taxon>Actinopterygii</taxon>
        <taxon>Neopterygii</taxon>
        <taxon>Teleostei</taxon>
        <taxon>Neoteleostei</taxon>
        <taxon>Acanthomorphata</taxon>
        <taxon>Gobiaria</taxon>
        <taxon>Gobiiformes</taxon>
        <taxon>Gobioidei</taxon>
        <taxon>Gobiidae</taxon>
        <taxon>Benthophilinae</taxon>
        <taxon>Neogobiini</taxon>
        <taxon>Neogobius</taxon>
    </lineage>
</organism>
<evidence type="ECO:0000256" key="5">
    <source>
        <dbReference type="ARBA" id="ARBA00023315"/>
    </source>
</evidence>
<evidence type="ECO:0000259" key="9">
    <source>
        <dbReference type="SMART" id="SM00460"/>
    </source>
</evidence>
<accession>A0A8C6SN21</accession>
<protein>
    <recommendedName>
        <fullName evidence="6">protein-glutamine gamma-glutamyltransferase</fullName>
        <ecNumber evidence="6">2.3.2.13</ecNumber>
    </recommendedName>
</protein>
<dbReference type="Ensembl" id="ENSNMLT00000009894.1">
    <property type="protein sequence ID" value="ENSNMLP00000008717.1"/>
    <property type="gene ID" value="ENSNMLG00000006069.1"/>
</dbReference>
<evidence type="ECO:0000256" key="8">
    <source>
        <dbReference type="PIRSR" id="PIRSR000459-2"/>
    </source>
</evidence>
<feature type="binding site" evidence="8">
    <location>
        <position position="390"/>
    </location>
    <ligand>
        <name>Ca(2+)</name>
        <dbReference type="ChEBI" id="CHEBI:29108"/>
    </ligand>
</feature>
<proteinExistence type="inferred from homology"/>
<dbReference type="PANTHER" id="PTHR11590:SF73">
    <property type="entry name" value="NOVEL TRANSGLUTAMINASE FAMILY PROTEIN-RELATED"/>
    <property type="match status" value="1"/>
</dbReference>
<dbReference type="GO" id="GO:0046872">
    <property type="term" value="F:metal ion binding"/>
    <property type="evidence" value="ECO:0007669"/>
    <property type="project" value="UniProtKB-KW"/>
</dbReference>
<dbReference type="SUPFAM" id="SSF49309">
    <property type="entry name" value="Transglutaminase, two C-terminal domains"/>
    <property type="match status" value="2"/>
</dbReference>
<feature type="binding site" evidence="8">
    <location>
        <position position="392"/>
    </location>
    <ligand>
        <name>Ca(2+)</name>
        <dbReference type="ChEBI" id="CHEBI:29108"/>
    </ligand>
</feature>
<dbReference type="PROSITE" id="PS00547">
    <property type="entry name" value="TRANSGLUTAMINASES"/>
    <property type="match status" value="1"/>
</dbReference>
<evidence type="ECO:0000256" key="6">
    <source>
        <dbReference type="ARBA" id="ARBA00024222"/>
    </source>
</evidence>
<dbReference type="GO" id="GO:0005739">
    <property type="term" value="C:mitochondrion"/>
    <property type="evidence" value="ECO:0007669"/>
    <property type="project" value="TreeGrafter"/>
</dbReference>
<dbReference type="EC" id="2.3.2.13" evidence="6"/>
<keyword evidence="4 8" id="KW-0106">Calcium</keyword>
<dbReference type="InterPro" id="IPR002931">
    <property type="entry name" value="Transglutaminase-like"/>
</dbReference>
<evidence type="ECO:0000256" key="4">
    <source>
        <dbReference type="ARBA" id="ARBA00022837"/>
    </source>
</evidence>
<keyword evidence="11" id="KW-1185">Reference proteome</keyword>
<dbReference type="InterPro" id="IPR013783">
    <property type="entry name" value="Ig-like_fold"/>
</dbReference>
<comment type="similarity">
    <text evidence="1">Belongs to the transglutaminase superfamily. Transglutaminase family.</text>
</comment>
<dbReference type="Pfam" id="PF00868">
    <property type="entry name" value="Transglut_N"/>
    <property type="match status" value="1"/>
</dbReference>
<dbReference type="GO" id="GO:0007399">
    <property type="term" value="P:nervous system development"/>
    <property type="evidence" value="ECO:0007669"/>
    <property type="project" value="UniProtKB-ARBA"/>
</dbReference>
<dbReference type="SUPFAM" id="SSF54001">
    <property type="entry name" value="Cysteine proteinases"/>
    <property type="match status" value="1"/>
</dbReference>
<dbReference type="AlphaFoldDB" id="A0A8C6SN21"/>
<dbReference type="InterPro" id="IPR013808">
    <property type="entry name" value="Transglutaminase_AS"/>
</dbReference>
<feature type="active site" evidence="7">
    <location>
        <position position="268"/>
    </location>
</feature>
<keyword evidence="5" id="KW-0012">Acyltransferase</keyword>
<reference evidence="10" key="1">
    <citation type="submission" date="2025-08" db="UniProtKB">
        <authorList>
            <consortium name="Ensembl"/>
        </authorList>
    </citation>
    <scope>IDENTIFICATION</scope>
</reference>
<evidence type="ECO:0000256" key="3">
    <source>
        <dbReference type="ARBA" id="ARBA00022723"/>
    </source>
</evidence>
<sequence length="700" mass="78792">MGRITEVDVRSDENNLAHRTRDIDRECLIVRRGQPFSITVQSSEPLPPKHYMELVLYVGKQDKTVIKVQRESGTGGSWWFVQQGVQDEILLTLHSPADAIIGQYSLVMQVMSPEGHIKEKTDTIKFHVLFNPWCKDDEVYLPDECQLQEYILNENGVIYMGSTVAIGKRYWSYGQFEDYVMDICLEILDNSNEALKNYQKDNESRRDPVYISRIICAMINSNDDRGVLTGLWKEPYIDGISPCHWTGSVPILQKWSKSGAKPVKYGQCWVFAAVACTVLRCLGIPTRVITNFNSAHDVDKNLSIDVFYDENLRRIDSDMKDSSWNFHCWVESWMRRSDLPNGNGGWQVLDPTPQERSNGIYCCGPCPVAAIIEGNLSVKYDAPFIFAEVNADIVDWIVRKDGRREKVTVDERSVGKYISTKSVWGDHREDVTKNYKYPEGSTQERAAYGNAEKGFQFSIITGRAPVRLPGLNDKSTGLKNLELSITHTKPMFGTDFDITIEVKNDGGKDVNAQLTVLALGMTYNSIHQGECKRQKVSISLQAGRVHRQVLRLRYDDYVRCVSEQSLIGVKAFLEIPGEKPIMKSANIPLSKPELLVQLPGKAVLFEQLTSIISFTNPLSVPLKGGIFTVEGAGLLTVTEVLVKEDIAPGQTVSVTIPFYPARTGVRQILVDFDSDRLKDVKGVAPVVVRKPYIPVINKCF</sequence>
<evidence type="ECO:0000313" key="11">
    <source>
        <dbReference type="Proteomes" id="UP000694523"/>
    </source>
</evidence>
<dbReference type="InterPro" id="IPR050779">
    <property type="entry name" value="Transglutaminase"/>
</dbReference>
<dbReference type="PANTHER" id="PTHR11590">
    <property type="entry name" value="PROTEIN-GLUTAMINE GAMMA-GLUTAMYLTRANSFERASE"/>
    <property type="match status" value="1"/>
</dbReference>
<dbReference type="Gene3D" id="3.90.260.10">
    <property type="entry name" value="Transglutaminase-like"/>
    <property type="match status" value="1"/>
</dbReference>
<dbReference type="InterPro" id="IPR008958">
    <property type="entry name" value="Transglutaminase_C"/>
</dbReference>
<evidence type="ECO:0000313" key="10">
    <source>
        <dbReference type="Ensembl" id="ENSNMLP00000008717.1"/>
    </source>
</evidence>
<dbReference type="GO" id="GO:0003810">
    <property type="term" value="F:protein-glutamine gamma-glutamyltransferase activity"/>
    <property type="evidence" value="ECO:0007669"/>
    <property type="project" value="UniProtKB-EC"/>
</dbReference>
<feature type="active site" evidence="7">
    <location>
        <position position="327"/>
    </location>
</feature>
<feature type="binding site" evidence="8">
    <location>
        <position position="439"/>
    </location>
    <ligand>
        <name>Ca(2+)</name>
        <dbReference type="ChEBI" id="CHEBI:29108"/>
    </ligand>
</feature>
<dbReference type="Pfam" id="PF01841">
    <property type="entry name" value="Transglut_core"/>
    <property type="match status" value="1"/>
</dbReference>
<reference evidence="10" key="2">
    <citation type="submission" date="2025-09" db="UniProtKB">
        <authorList>
            <consortium name="Ensembl"/>
        </authorList>
    </citation>
    <scope>IDENTIFICATION</scope>
</reference>
<keyword evidence="2" id="KW-0808">Transferase</keyword>
<dbReference type="FunFam" id="3.90.260.10:FF:000001">
    <property type="entry name" value="Protein-glutamine gamma-glutamyltransferase 2"/>
    <property type="match status" value="1"/>
</dbReference>
<evidence type="ECO:0000256" key="7">
    <source>
        <dbReference type="PIRSR" id="PIRSR000459-1"/>
    </source>
</evidence>
<dbReference type="InterPro" id="IPR014756">
    <property type="entry name" value="Ig_E-set"/>
</dbReference>
<name>A0A8C6SN21_9GOBI</name>
<dbReference type="InterPro" id="IPR001102">
    <property type="entry name" value="Transglutaminase_N"/>
</dbReference>
<dbReference type="FunFam" id="2.60.40.10:FF:000090">
    <property type="entry name" value="Protein-glutamine gamma-glutamyltransferase 2"/>
    <property type="match status" value="1"/>
</dbReference>
<dbReference type="SUPFAM" id="SSF81296">
    <property type="entry name" value="E set domains"/>
    <property type="match status" value="1"/>
</dbReference>
<dbReference type="Proteomes" id="UP000694523">
    <property type="component" value="Unplaced"/>
</dbReference>
<dbReference type="Gene3D" id="2.60.40.10">
    <property type="entry name" value="Immunoglobulins"/>
    <property type="match status" value="3"/>
</dbReference>
<dbReference type="PIRSF" id="PIRSF000459">
    <property type="entry name" value="TGM_EBP42"/>
    <property type="match status" value="1"/>
</dbReference>